<dbReference type="Gene3D" id="3.40.50.300">
    <property type="entry name" value="P-loop containing nucleotide triphosphate hydrolases"/>
    <property type="match status" value="1"/>
</dbReference>
<organism evidence="1 2">
    <name type="scientific">Neobacillus bataviensis</name>
    <dbReference type="NCBI Taxonomy" id="220685"/>
    <lineage>
        <taxon>Bacteria</taxon>
        <taxon>Bacillati</taxon>
        <taxon>Bacillota</taxon>
        <taxon>Bacilli</taxon>
        <taxon>Bacillales</taxon>
        <taxon>Bacillaceae</taxon>
        <taxon>Neobacillus</taxon>
    </lineage>
</organism>
<proteinExistence type="predicted"/>
<sequence>MIFWGGSMKFVLIFGPQAVGKMTVGHELEKRTDLKLFHNHMTIELVTPFFEYGTKEGNRLVSLFRQEIFEAVAKSDLYGLIFTFVWAFDLQADWDYVDHVCRIFESKGGTVYFVELEADLNERIERNRSPHRLEHKPSKRNAEWSEANLKKSMKKYRLNSLDGEIKKENYLKINNTKLSAEEVAQMIKDRFQL</sequence>
<accession>A0A561DCY7</accession>
<dbReference type="InterPro" id="IPR027417">
    <property type="entry name" value="P-loop_NTPase"/>
</dbReference>
<dbReference type="AlphaFoldDB" id="A0A561DCY7"/>
<evidence type="ECO:0000313" key="2">
    <source>
        <dbReference type="Proteomes" id="UP000319671"/>
    </source>
</evidence>
<name>A0A561DCY7_9BACI</name>
<comment type="caution">
    <text evidence="1">The sequence shown here is derived from an EMBL/GenBank/DDBJ whole genome shotgun (WGS) entry which is preliminary data.</text>
</comment>
<dbReference type="EMBL" id="VIVN01000006">
    <property type="protein sequence ID" value="TWE01203.1"/>
    <property type="molecule type" value="Genomic_DNA"/>
</dbReference>
<evidence type="ECO:0000313" key="1">
    <source>
        <dbReference type="EMBL" id="TWE01203.1"/>
    </source>
</evidence>
<gene>
    <name evidence="1" type="ORF">FB550_106260</name>
</gene>
<reference evidence="1 2" key="1">
    <citation type="submission" date="2019-06" db="EMBL/GenBank/DDBJ databases">
        <title>Sorghum-associated microbial communities from plants grown in Nebraska, USA.</title>
        <authorList>
            <person name="Schachtman D."/>
        </authorList>
    </citation>
    <scope>NUCLEOTIDE SEQUENCE [LARGE SCALE GENOMIC DNA]</scope>
    <source>
        <strain evidence="1 2">2482</strain>
    </source>
</reference>
<protein>
    <submittedName>
        <fullName evidence="1">AAA domain-containing protein</fullName>
    </submittedName>
</protein>
<keyword evidence="2" id="KW-1185">Reference proteome</keyword>
<dbReference type="SUPFAM" id="SSF52540">
    <property type="entry name" value="P-loop containing nucleoside triphosphate hydrolases"/>
    <property type="match status" value="1"/>
</dbReference>
<dbReference type="Proteomes" id="UP000319671">
    <property type="component" value="Unassembled WGS sequence"/>
</dbReference>